<dbReference type="OrthoDB" id="7862028at2"/>
<proteinExistence type="predicted"/>
<dbReference type="RefSeq" id="WP_131726430.1">
    <property type="nucleotide sequence ID" value="NZ_CYTO01000009.1"/>
</dbReference>
<sequence>MLKRTKFVAFGGVLVLATTAGAMEVSPAVPSGLKFSLQEAFMDALQDGTQALRLRYVAPEIGTSPYDYTGVADDFMSLCTDIGLPMLAESGQSADQVIVSFSNQETEFGVANPNATQYFEVFTLENDTCIWEAF</sequence>
<dbReference type="EMBL" id="CYUE01000020">
    <property type="protein sequence ID" value="CUK26809.1"/>
    <property type="molecule type" value="Genomic_DNA"/>
</dbReference>
<dbReference type="AlphaFoldDB" id="A0A0P1ITM5"/>
<evidence type="ECO:0008006" key="4">
    <source>
        <dbReference type="Google" id="ProtNLM"/>
    </source>
</evidence>
<dbReference type="STRING" id="1715691.TA5113_01456"/>
<keyword evidence="1" id="KW-0732">Signal</keyword>
<name>A0A0P1ITM5_9RHOB</name>
<feature type="signal peptide" evidence="1">
    <location>
        <begin position="1"/>
        <end position="22"/>
    </location>
</feature>
<evidence type="ECO:0000313" key="3">
    <source>
        <dbReference type="Proteomes" id="UP000051184"/>
    </source>
</evidence>
<dbReference type="Pfam" id="PF20107">
    <property type="entry name" value="DUF6497"/>
    <property type="match status" value="1"/>
</dbReference>
<reference evidence="3" key="1">
    <citation type="submission" date="2015-09" db="EMBL/GenBank/DDBJ databases">
        <authorList>
            <person name="Rodrigo-Torres Lidia"/>
            <person name="Arahal R.David."/>
        </authorList>
    </citation>
    <scope>NUCLEOTIDE SEQUENCE [LARGE SCALE GENOMIC DNA]</scope>
    <source>
        <strain evidence="3">CECT 5114</strain>
    </source>
</reference>
<organism evidence="2 3">
    <name type="scientific">Cognatishimia activa</name>
    <dbReference type="NCBI Taxonomy" id="1715691"/>
    <lineage>
        <taxon>Bacteria</taxon>
        <taxon>Pseudomonadati</taxon>
        <taxon>Pseudomonadota</taxon>
        <taxon>Alphaproteobacteria</taxon>
        <taxon>Rhodobacterales</taxon>
        <taxon>Paracoccaceae</taxon>
        <taxon>Cognatishimia</taxon>
    </lineage>
</organism>
<dbReference type="Proteomes" id="UP000051184">
    <property type="component" value="Unassembled WGS sequence"/>
</dbReference>
<dbReference type="InterPro" id="IPR045467">
    <property type="entry name" value="DUF6497"/>
</dbReference>
<evidence type="ECO:0000313" key="2">
    <source>
        <dbReference type="EMBL" id="CUK26809.1"/>
    </source>
</evidence>
<gene>
    <name evidence="2" type="ORF">TA5114_02627</name>
</gene>
<protein>
    <recommendedName>
        <fullName evidence="4">Acetolactate synthase</fullName>
    </recommendedName>
</protein>
<feature type="chain" id="PRO_5006065602" description="Acetolactate synthase" evidence="1">
    <location>
        <begin position="23"/>
        <end position="134"/>
    </location>
</feature>
<keyword evidence="3" id="KW-1185">Reference proteome</keyword>
<accession>A0A0P1ITM5</accession>
<evidence type="ECO:0000256" key="1">
    <source>
        <dbReference type="SAM" id="SignalP"/>
    </source>
</evidence>